<feature type="region of interest" description="Disordered" evidence="7">
    <location>
        <begin position="147"/>
        <end position="168"/>
    </location>
</feature>
<keyword evidence="3 6" id="KW-0540">Nuclease</keyword>
<dbReference type="PANTHER" id="PTHR28511:SF1">
    <property type="entry name" value="ENDONUCLEASE V"/>
    <property type="match status" value="1"/>
</dbReference>
<evidence type="ECO:0000313" key="8">
    <source>
        <dbReference type="EMBL" id="MDS1269213.1"/>
    </source>
</evidence>
<accession>A0ABU2H1P7</accession>
<reference evidence="9" key="1">
    <citation type="submission" date="2023-07" db="EMBL/GenBank/DDBJ databases">
        <title>Novel species in the genus Lipingzhangella isolated from Sambhar Salt Lake.</title>
        <authorList>
            <person name="Jiya N."/>
            <person name="Kajale S."/>
            <person name="Sharma A."/>
        </authorList>
    </citation>
    <scope>NUCLEOTIDE SEQUENCE [LARGE SCALE GENOMIC DNA]</scope>
    <source>
        <strain evidence="9">LS1_29</strain>
    </source>
</reference>
<keyword evidence="6" id="KW-0227">DNA damage</keyword>
<name>A0ABU2H1P7_9ACTN</name>
<dbReference type="CDD" id="cd06559">
    <property type="entry name" value="Endonuclease_V"/>
    <property type="match status" value="1"/>
</dbReference>
<keyword evidence="9" id="KW-1185">Reference proteome</keyword>
<dbReference type="EMBL" id="JAVLVT010000001">
    <property type="protein sequence ID" value="MDS1269213.1"/>
    <property type="molecule type" value="Genomic_DNA"/>
</dbReference>
<comment type="cofactor">
    <cofactor evidence="6">
        <name>Mg(2+)</name>
        <dbReference type="ChEBI" id="CHEBI:18420"/>
    </cofactor>
</comment>
<dbReference type="Pfam" id="PF04493">
    <property type="entry name" value="Endonuclease_5"/>
    <property type="match status" value="1"/>
</dbReference>
<comment type="catalytic activity">
    <reaction evidence="6">
        <text>Endonucleolytic cleavage at apurinic or apyrimidinic sites to products with a 5'-phosphate.</text>
        <dbReference type="EC" id="3.1.21.7"/>
    </reaction>
</comment>
<feature type="site" description="Interaction with target DNA" evidence="6">
    <location>
        <position position="87"/>
    </location>
</feature>
<evidence type="ECO:0000256" key="2">
    <source>
        <dbReference type="ARBA" id="ARBA00022490"/>
    </source>
</evidence>
<evidence type="ECO:0000256" key="6">
    <source>
        <dbReference type="HAMAP-Rule" id="MF_00801"/>
    </source>
</evidence>
<evidence type="ECO:0000256" key="5">
    <source>
        <dbReference type="ARBA" id="ARBA00022801"/>
    </source>
</evidence>
<dbReference type="InterPro" id="IPR007581">
    <property type="entry name" value="Endonuclease-V"/>
</dbReference>
<evidence type="ECO:0000256" key="7">
    <source>
        <dbReference type="SAM" id="MobiDB-lite"/>
    </source>
</evidence>
<keyword evidence="6" id="KW-0234">DNA repair</keyword>
<evidence type="ECO:0000313" key="9">
    <source>
        <dbReference type="Proteomes" id="UP001250214"/>
    </source>
</evidence>
<proteinExistence type="inferred from homology"/>
<keyword evidence="6" id="KW-0479">Metal-binding</keyword>
<evidence type="ECO:0000256" key="4">
    <source>
        <dbReference type="ARBA" id="ARBA00022759"/>
    </source>
</evidence>
<keyword evidence="4 6" id="KW-0255">Endonuclease</keyword>
<comment type="function">
    <text evidence="6">DNA repair enzyme involved in the repair of deaminated bases. Selectively cleaves double-stranded DNA at the second phosphodiester bond 3' to a deoxyinosine leaving behind the intact lesion on the nicked DNA.</text>
</comment>
<organism evidence="8 9">
    <name type="scientific">Lipingzhangella rawalii</name>
    <dbReference type="NCBI Taxonomy" id="2055835"/>
    <lineage>
        <taxon>Bacteria</taxon>
        <taxon>Bacillati</taxon>
        <taxon>Actinomycetota</taxon>
        <taxon>Actinomycetes</taxon>
        <taxon>Streptosporangiales</taxon>
        <taxon>Nocardiopsidaceae</taxon>
        <taxon>Lipingzhangella</taxon>
    </lineage>
</organism>
<dbReference type="EC" id="3.1.21.7" evidence="6"/>
<comment type="similarity">
    <text evidence="6">Belongs to the endonuclease V family.</text>
</comment>
<evidence type="ECO:0000256" key="1">
    <source>
        <dbReference type="ARBA" id="ARBA00004496"/>
    </source>
</evidence>
<gene>
    <name evidence="6" type="primary">nfi</name>
    <name evidence="8" type="ORF">RIF23_02755</name>
</gene>
<keyword evidence="2 6" id="KW-0963">Cytoplasm</keyword>
<keyword evidence="6" id="KW-0460">Magnesium</keyword>
<comment type="caution">
    <text evidence="8">The sequence shown here is derived from an EMBL/GenBank/DDBJ whole genome shotgun (WGS) entry which is preliminary data.</text>
</comment>
<dbReference type="Proteomes" id="UP001250214">
    <property type="component" value="Unassembled WGS sequence"/>
</dbReference>
<dbReference type="GO" id="GO:0004519">
    <property type="term" value="F:endonuclease activity"/>
    <property type="evidence" value="ECO:0007669"/>
    <property type="project" value="UniProtKB-KW"/>
</dbReference>
<dbReference type="HAMAP" id="MF_00801">
    <property type="entry name" value="Endonuclease_5"/>
    <property type="match status" value="1"/>
</dbReference>
<evidence type="ECO:0000256" key="3">
    <source>
        <dbReference type="ARBA" id="ARBA00022722"/>
    </source>
</evidence>
<feature type="binding site" evidence="6">
    <location>
        <position position="51"/>
    </location>
    <ligand>
        <name>Mg(2+)</name>
        <dbReference type="ChEBI" id="CHEBI:18420"/>
    </ligand>
</feature>
<dbReference type="RefSeq" id="WP_310910714.1">
    <property type="nucleotide sequence ID" value="NZ_JAVLVT010000001.1"/>
</dbReference>
<dbReference type="PANTHER" id="PTHR28511">
    <property type="entry name" value="ENDONUCLEASE V"/>
    <property type="match status" value="1"/>
</dbReference>
<dbReference type="Gene3D" id="3.30.2170.10">
    <property type="entry name" value="archaeoglobus fulgidus dsm 4304 superfamily"/>
    <property type="match status" value="1"/>
</dbReference>
<protein>
    <recommendedName>
        <fullName evidence="6">Endonuclease V</fullName>
        <ecNumber evidence="6">3.1.21.7</ecNumber>
    </recommendedName>
    <alternativeName>
        <fullName evidence="6">Deoxyinosine 3'endonuclease</fullName>
    </alternativeName>
    <alternativeName>
        <fullName evidence="6">Deoxyribonuclease V</fullName>
        <shortName evidence="6">DNase V</shortName>
    </alternativeName>
</protein>
<keyword evidence="5 6" id="KW-0378">Hydrolase</keyword>
<comment type="subcellular location">
    <subcellularLocation>
        <location evidence="1 6">Cytoplasm</location>
    </subcellularLocation>
</comment>
<feature type="binding site" evidence="6">
    <location>
        <position position="117"/>
    </location>
    <ligand>
        <name>Mg(2+)</name>
        <dbReference type="ChEBI" id="CHEBI:18420"/>
    </ligand>
</feature>
<sequence>MPDPTPAEILADPQLWPAEPPQAMELQRRLAPQVRCEPLPARSVRLVAGLDVSYDNTRLAAAAVVMDLTTMRVVETATGAGTPRFPYVSGLFAFRELPPLLHALDGLRCRPDVLLCDGAGQAHPRRCGLACHVGVLLNRPTVGVAKSPLGTPGGVPERGRGAWASQRHGDTEVGRVLRTRSGVRPVYVSVGHRVTLEDACALTLRATPSYRLPEPIRAADQLSRRRLAEQH</sequence>